<reference evidence="1 2" key="1">
    <citation type="journal article" date="2023" name="Int. J. Syst. Evol. Microbiol.">
        <title>Arthrobacter vasquezii sp. nov., isolated from a soil sample from Union Glacier, Antarctica.</title>
        <authorList>
            <person name="Valenzuela-Ibaceta F."/>
            <person name="Carrasco V."/>
            <person name="Lagos-Moraga S."/>
            <person name="Dietz-Vargas C."/>
            <person name="Navarro C.A."/>
            <person name="Perez-Donoso J.M."/>
        </authorList>
    </citation>
    <scope>NUCLEOTIDE SEQUENCE [LARGE SCALE GENOMIC DNA]</scope>
    <source>
        <strain evidence="1 2">EH-1B-1</strain>
    </source>
</reference>
<sequence length="54" mass="6023">MSTTSPAAEEERRLRLLKFREAVDAASSASAAGHRYETALWERTELADVEKSLN</sequence>
<dbReference type="RefSeq" id="WP_277357541.1">
    <property type="nucleotide sequence ID" value="NZ_JAROKN010000005.1"/>
</dbReference>
<name>A0ABT6CSC5_9MICC</name>
<keyword evidence="2" id="KW-1185">Reference proteome</keyword>
<proteinExistence type="predicted"/>
<dbReference type="EMBL" id="JAROKN010000005">
    <property type="protein sequence ID" value="MDF9276936.1"/>
    <property type="molecule type" value="Genomic_DNA"/>
</dbReference>
<protein>
    <submittedName>
        <fullName evidence="1">Uncharacterized protein</fullName>
    </submittedName>
</protein>
<gene>
    <name evidence="1" type="ORF">P4U43_03920</name>
</gene>
<accession>A0ABT6CSC5</accession>
<dbReference type="Proteomes" id="UP001220456">
    <property type="component" value="Unassembled WGS sequence"/>
</dbReference>
<comment type="caution">
    <text evidence="1">The sequence shown here is derived from an EMBL/GenBank/DDBJ whole genome shotgun (WGS) entry which is preliminary data.</text>
</comment>
<evidence type="ECO:0000313" key="2">
    <source>
        <dbReference type="Proteomes" id="UP001220456"/>
    </source>
</evidence>
<organism evidence="1 2">
    <name type="scientific">Arthrobacter vasquezii</name>
    <dbReference type="NCBI Taxonomy" id="2977629"/>
    <lineage>
        <taxon>Bacteria</taxon>
        <taxon>Bacillati</taxon>
        <taxon>Actinomycetota</taxon>
        <taxon>Actinomycetes</taxon>
        <taxon>Micrococcales</taxon>
        <taxon>Micrococcaceae</taxon>
        <taxon>Arthrobacter</taxon>
    </lineage>
</organism>
<evidence type="ECO:0000313" key="1">
    <source>
        <dbReference type="EMBL" id="MDF9276936.1"/>
    </source>
</evidence>